<evidence type="ECO:0000313" key="3">
    <source>
        <dbReference type="Proteomes" id="UP000615446"/>
    </source>
</evidence>
<feature type="domain" description="F-box" evidence="1">
    <location>
        <begin position="8"/>
        <end position="38"/>
    </location>
</feature>
<accession>A0A8H3LUZ3</accession>
<dbReference type="SUPFAM" id="SSF81383">
    <property type="entry name" value="F-box domain"/>
    <property type="match status" value="1"/>
</dbReference>
<proteinExistence type="predicted"/>
<evidence type="ECO:0000259" key="1">
    <source>
        <dbReference type="Pfam" id="PF12937"/>
    </source>
</evidence>
<sequence length="194" mass="23589">MHNTLALPELLEAIFAFLSRKDLYRSCARVNHQWNAVSKLIIQKKRKAEFISIPSIRDNIISYLYDDDLSLTEIVNYCKVSDTWSDIFNRLSTRTISLSILYDHKDFLNSSRYSRSQLLHNKKQFLVYFTRRKMQYYLKQDYELNRYYQDVCSLYELRNEFLRLARVFQSYDYDYTVDDEFHRLVKSFQSIRFP</sequence>
<gene>
    <name evidence="2" type="ORF">RCL2_002011700</name>
</gene>
<protein>
    <recommendedName>
        <fullName evidence="1">F-box domain-containing protein</fullName>
    </recommendedName>
</protein>
<dbReference type="InterPro" id="IPR036047">
    <property type="entry name" value="F-box-like_dom_sf"/>
</dbReference>
<dbReference type="OrthoDB" id="2341033at2759"/>
<dbReference type="Gene3D" id="1.20.1280.50">
    <property type="match status" value="1"/>
</dbReference>
<evidence type="ECO:0000313" key="2">
    <source>
        <dbReference type="EMBL" id="GES93362.1"/>
    </source>
</evidence>
<dbReference type="InterPro" id="IPR001810">
    <property type="entry name" value="F-box_dom"/>
</dbReference>
<dbReference type="Proteomes" id="UP000615446">
    <property type="component" value="Unassembled WGS sequence"/>
</dbReference>
<reference evidence="2" key="1">
    <citation type="submission" date="2019-10" db="EMBL/GenBank/DDBJ databases">
        <title>Conservation and host-specific expression of non-tandemly repeated heterogenous ribosome RNA gene in arbuscular mycorrhizal fungi.</title>
        <authorList>
            <person name="Maeda T."/>
            <person name="Kobayashi Y."/>
            <person name="Nakagawa T."/>
            <person name="Ezawa T."/>
            <person name="Yamaguchi K."/>
            <person name="Bino T."/>
            <person name="Nishimoto Y."/>
            <person name="Shigenobu S."/>
            <person name="Kawaguchi M."/>
        </authorList>
    </citation>
    <scope>NUCLEOTIDE SEQUENCE</scope>
    <source>
        <strain evidence="2">HR1</strain>
    </source>
</reference>
<dbReference type="AlphaFoldDB" id="A0A8H3LUZ3"/>
<name>A0A8H3LUZ3_9GLOM</name>
<dbReference type="EMBL" id="BLAL01000228">
    <property type="protein sequence ID" value="GES93362.1"/>
    <property type="molecule type" value="Genomic_DNA"/>
</dbReference>
<organism evidence="2 3">
    <name type="scientific">Rhizophagus clarus</name>
    <dbReference type="NCBI Taxonomy" id="94130"/>
    <lineage>
        <taxon>Eukaryota</taxon>
        <taxon>Fungi</taxon>
        <taxon>Fungi incertae sedis</taxon>
        <taxon>Mucoromycota</taxon>
        <taxon>Glomeromycotina</taxon>
        <taxon>Glomeromycetes</taxon>
        <taxon>Glomerales</taxon>
        <taxon>Glomeraceae</taxon>
        <taxon>Rhizophagus</taxon>
    </lineage>
</organism>
<dbReference type="Pfam" id="PF12937">
    <property type="entry name" value="F-box-like"/>
    <property type="match status" value="1"/>
</dbReference>
<comment type="caution">
    <text evidence="2">The sequence shown here is derived from an EMBL/GenBank/DDBJ whole genome shotgun (WGS) entry which is preliminary data.</text>
</comment>